<evidence type="ECO:0000256" key="1">
    <source>
        <dbReference type="ARBA" id="ARBA00022763"/>
    </source>
</evidence>
<keyword evidence="3" id="KW-0808">Transferase</keyword>
<dbReference type="CDD" id="cd06445">
    <property type="entry name" value="ATase"/>
    <property type="match status" value="1"/>
</dbReference>
<name>A0ABV9YKF0_9PSEU</name>
<dbReference type="Pfam" id="PF01035">
    <property type="entry name" value="DNA_binding_1"/>
    <property type="match status" value="1"/>
</dbReference>
<keyword evidence="4" id="KW-1185">Reference proteome</keyword>
<dbReference type="Proteomes" id="UP001595947">
    <property type="component" value="Unassembled WGS sequence"/>
</dbReference>
<keyword evidence="3" id="KW-0489">Methyltransferase</keyword>
<dbReference type="Gene3D" id="1.10.10.10">
    <property type="entry name" value="Winged helix-like DNA-binding domain superfamily/Winged helix DNA-binding domain"/>
    <property type="match status" value="1"/>
</dbReference>
<dbReference type="InterPro" id="IPR014048">
    <property type="entry name" value="MethylDNA_cys_MeTrfase_DNA-bd"/>
</dbReference>
<feature type="domain" description="Methylated-DNA-[protein]-cysteine S-methyltransferase DNA binding" evidence="2">
    <location>
        <begin position="89"/>
        <end position="165"/>
    </location>
</feature>
<dbReference type="PANTHER" id="PTHR10815">
    <property type="entry name" value="METHYLATED-DNA--PROTEIN-CYSTEINE METHYLTRANSFERASE"/>
    <property type="match status" value="1"/>
</dbReference>
<protein>
    <submittedName>
        <fullName evidence="3">Methylated-DNA--[protein]-cysteine S-methyltransferase</fullName>
        <ecNumber evidence="3">2.1.1.63</ecNumber>
    </submittedName>
</protein>
<sequence length="184" mass="19486">MTGSRSTLDTPFGPFTTVADAEGVVLAAGWTADPDGEVLPLVHPTLVPDEIVERDDLGPATAAVLAWLEGDPGPAATVPVRQYGGAGIQELWARMREIPAGTWISYAELAARAGRPQAPRTAGDACRRNAIGLFVPDHRVRRGDGSGGGYRWGLELKDRLRDAEAAWATPLVEPEEAAPARVEA</sequence>
<dbReference type="NCBIfam" id="TIGR00589">
    <property type="entry name" value="ogt"/>
    <property type="match status" value="1"/>
</dbReference>
<accession>A0ABV9YKF0</accession>
<comment type="caution">
    <text evidence="3">The sequence shown here is derived from an EMBL/GenBank/DDBJ whole genome shotgun (WGS) entry which is preliminary data.</text>
</comment>
<dbReference type="GO" id="GO:0032259">
    <property type="term" value="P:methylation"/>
    <property type="evidence" value="ECO:0007669"/>
    <property type="project" value="UniProtKB-KW"/>
</dbReference>
<dbReference type="EC" id="2.1.1.63" evidence="3"/>
<evidence type="ECO:0000259" key="2">
    <source>
        <dbReference type="Pfam" id="PF01035"/>
    </source>
</evidence>
<reference evidence="4" key="1">
    <citation type="journal article" date="2019" name="Int. J. Syst. Evol. Microbiol.">
        <title>The Global Catalogue of Microorganisms (GCM) 10K type strain sequencing project: providing services to taxonomists for standard genome sequencing and annotation.</title>
        <authorList>
            <consortium name="The Broad Institute Genomics Platform"/>
            <consortium name="The Broad Institute Genome Sequencing Center for Infectious Disease"/>
            <person name="Wu L."/>
            <person name="Ma J."/>
        </authorList>
    </citation>
    <scope>NUCLEOTIDE SEQUENCE [LARGE SCALE GENOMIC DNA]</scope>
    <source>
        <strain evidence="4">CGMCC 4.7093</strain>
    </source>
</reference>
<dbReference type="PANTHER" id="PTHR10815:SF13">
    <property type="entry name" value="METHYLATED-DNA--PROTEIN-CYSTEINE METHYLTRANSFERASE"/>
    <property type="match status" value="1"/>
</dbReference>
<evidence type="ECO:0000313" key="3">
    <source>
        <dbReference type="EMBL" id="MFC5062142.1"/>
    </source>
</evidence>
<dbReference type="SUPFAM" id="SSF46767">
    <property type="entry name" value="Methylated DNA-protein cysteine methyltransferase, C-terminal domain"/>
    <property type="match status" value="1"/>
</dbReference>
<dbReference type="RefSeq" id="WP_378035488.1">
    <property type="nucleotide sequence ID" value="NZ_JBHSIV010000006.1"/>
</dbReference>
<evidence type="ECO:0000313" key="4">
    <source>
        <dbReference type="Proteomes" id="UP001595947"/>
    </source>
</evidence>
<dbReference type="InterPro" id="IPR036217">
    <property type="entry name" value="MethylDNA_cys_MeTrfase_DNAb"/>
</dbReference>
<dbReference type="GO" id="GO:0003908">
    <property type="term" value="F:methylated-DNA-[protein]-cysteine S-methyltransferase activity"/>
    <property type="evidence" value="ECO:0007669"/>
    <property type="project" value="UniProtKB-EC"/>
</dbReference>
<gene>
    <name evidence="3" type="ORF">ACFPBZ_07990</name>
</gene>
<proteinExistence type="predicted"/>
<organism evidence="3 4">
    <name type="scientific">Actinomycetospora atypica</name>
    <dbReference type="NCBI Taxonomy" id="1290095"/>
    <lineage>
        <taxon>Bacteria</taxon>
        <taxon>Bacillati</taxon>
        <taxon>Actinomycetota</taxon>
        <taxon>Actinomycetes</taxon>
        <taxon>Pseudonocardiales</taxon>
        <taxon>Pseudonocardiaceae</taxon>
        <taxon>Actinomycetospora</taxon>
    </lineage>
</organism>
<keyword evidence="1" id="KW-0227">DNA damage</keyword>
<dbReference type="EMBL" id="JBHSIV010000006">
    <property type="protein sequence ID" value="MFC5062142.1"/>
    <property type="molecule type" value="Genomic_DNA"/>
</dbReference>
<dbReference type="InterPro" id="IPR036388">
    <property type="entry name" value="WH-like_DNA-bd_sf"/>
</dbReference>